<feature type="signal peptide" evidence="1">
    <location>
        <begin position="1"/>
        <end position="17"/>
    </location>
</feature>
<evidence type="ECO:0000259" key="2">
    <source>
        <dbReference type="Pfam" id="PF03781"/>
    </source>
</evidence>
<feature type="chain" id="PRO_5035328421" evidence="1">
    <location>
        <begin position="18"/>
        <end position="291"/>
    </location>
</feature>
<dbReference type="AlphaFoldDB" id="A0A8J6U270"/>
<dbReference type="PANTHER" id="PTHR23150">
    <property type="entry name" value="SULFATASE MODIFYING FACTOR 1, 2"/>
    <property type="match status" value="1"/>
</dbReference>
<keyword evidence="4" id="KW-1185">Reference proteome</keyword>
<dbReference type="PANTHER" id="PTHR23150:SF19">
    <property type="entry name" value="FORMYLGLYCINE-GENERATING ENZYME"/>
    <property type="match status" value="1"/>
</dbReference>
<dbReference type="InterPro" id="IPR016187">
    <property type="entry name" value="CTDL_fold"/>
</dbReference>
<dbReference type="InterPro" id="IPR005532">
    <property type="entry name" value="SUMF_dom"/>
</dbReference>
<accession>A0A8J6U270</accession>
<dbReference type="SUPFAM" id="SSF56436">
    <property type="entry name" value="C-type lectin-like"/>
    <property type="match status" value="1"/>
</dbReference>
<evidence type="ECO:0000313" key="4">
    <source>
        <dbReference type="Proteomes" id="UP000652681"/>
    </source>
</evidence>
<evidence type="ECO:0000313" key="3">
    <source>
        <dbReference type="EMBL" id="MBC9812310.1"/>
    </source>
</evidence>
<dbReference type="Gene3D" id="3.90.1580.10">
    <property type="entry name" value="paralog of FGE (formylglycine-generating enzyme)"/>
    <property type="match status" value="1"/>
</dbReference>
<dbReference type="RefSeq" id="WP_216713933.1">
    <property type="nucleotide sequence ID" value="NZ_JACVEL010000004.1"/>
</dbReference>
<dbReference type="InterPro" id="IPR042095">
    <property type="entry name" value="SUMF_sf"/>
</dbReference>
<dbReference type="EMBL" id="JACVEL010000004">
    <property type="protein sequence ID" value="MBC9812310.1"/>
    <property type="molecule type" value="Genomic_DNA"/>
</dbReference>
<dbReference type="Pfam" id="PF03781">
    <property type="entry name" value="FGE-sulfatase"/>
    <property type="match status" value="1"/>
</dbReference>
<comment type="caution">
    <text evidence="3">The sequence shown here is derived from an EMBL/GenBank/DDBJ whole genome shotgun (WGS) entry which is preliminary data.</text>
</comment>
<feature type="domain" description="Sulfatase-modifying factor enzyme-like" evidence="2">
    <location>
        <begin position="21"/>
        <end position="289"/>
    </location>
</feature>
<dbReference type="GO" id="GO:0120147">
    <property type="term" value="F:formylglycine-generating oxidase activity"/>
    <property type="evidence" value="ECO:0007669"/>
    <property type="project" value="TreeGrafter"/>
</dbReference>
<dbReference type="InterPro" id="IPR051043">
    <property type="entry name" value="Sulfatase_Mod_Factor_Kinase"/>
</dbReference>
<gene>
    <name evidence="3" type="ORF">H9Y05_07425</name>
</gene>
<sequence>MGRLVLFLFFCSATCFAQQQNDLIRIKGGRITIGTVEQPDAQPLFDVHVTHFRMQRYEVTNAQFSDFVIKTGYRTRAERNGGSYVFDPSLRNDSTTLIDAPWWRYTQGANWKHPEGIASDIAGKENHPVVHIAYEDACSYCEWLGMRLPTEVEWEYAAKKNGNEVLKNIWQGSFPEYNSAEDGFERTAPVGSFLAGKLGLFDMPGNVWEWCRDPYHQHAYTFAKKWKVDSSQPLVPNYFDEQSPHEETRVIRGGSFLCAENYCKGYEPAQRMRSSVKMTFSHIGFRCVKGK</sequence>
<evidence type="ECO:0000256" key="1">
    <source>
        <dbReference type="SAM" id="SignalP"/>
    </source>
</evidence>
<name>A0A8J6U270_9FLAO</name>
<reference evidence="3" key="1">
    <citation type="submission" date="2020-09" db="EMBL/GenBank/DDBJ databases">
        <title>Taishania pollutisoli gen. nov., sp. nov., Isolated from Tetrabromobisphenol A-Contaminated Soil.</title>
        <authorList>
            <person name="Chen Q."/>
        </authorList>
    </citation>
    <scope>NUCLEOTIDE SEQUENCE</scope>
    <source>
        <strain evidence="3">CZZ-1</strain>
    </source>
</reference>
<dbReference type="Proteomes" id="UP000652681">
    <property type="component" value="Unassembled WGS sequence"/>
</dbReference>
<organism evidence="3 4">
    <name type="scientific">Taishania pollutisoli</name>
    <dbReference type="NCBI Taxonomy" id="2766479"/>
    <lineage>
        <taxon>Bacteria</taxon>
        <taxon>Pseudomonadati</taxon>
        <taxon>Bacteroidota</taxon>
        <taxon>Flavobacteriia</taxon>
        <taxon>Flavobacteriales</taxon>
        <taxon>Crocinitomicaceae</taxon>
        <taxon>Taishania</taxon>
    </lineage>
</organism>
<proteinExistence type="predicted"/>
<protein>
    <submittedName>
        <fullName evidence="3">Formylglycine-generating enzyme family protein</fullName>
    </submittedName>
</protein>
<keyword evidence="1" id="KW-0732">Signal</keyword>